<name>A0A3P7JZU8_STRVU</name>
<dbReference type="EMBL" id="UYYB01141044">
    <property type="protein sequence ID" value="VDM85489.1"/>
    <property type="molecule type" value="Genomic_DNA"/>
</dbReference>
<accession>A0A3P7JZU8</accession>
<evidence type="ECO:0000313" key="2">
    <source>
        <dbReference type="Proteomes" id="UP000270094"/>
    </source>
</evidence>
<evidence type="ECO:0000313" key="1">
    <source>
        <dbReference type="EMBL" id="VDM85489.1"/>
    </source>
</evidence>
<sequence>MYQKAKVQSSASEYGSTTAFSQDTVGTIIQPKEQSEAVEAIRQRYHLIQMAFSTKATKEEQTQLEKILERHQEEEGIKKVLEALRTEQLHFSSFTTRTLTKAVENALEKMPEQEGQEQVVAEAVRTVMSLAIREAVNENAFAMIKSCEKASEATLLMTLASVESLMGNVIAPLEEETHMQTDIECTSIEAVSKTLPEKSKAFWGQNFKAEEEKLTADLGRSAQEGRIEDDR</sequence>
<dbReference type="Proteomes" id="UP000270094">
    <property type="component" value="Unassembled WGS sequence"/>
</dbReference>
<dbReference type="AlphaFoldDB" id="A0A3P7JZU8"/>
<keyword evidence="2" id="KW-1185">Reference proteome</keyword>
<reference evidence="1 2" key="1">
    <citation type="submission" date="2018-11" db="EMBL/GenBank/DDBJ databases">
        <authorList>
            <consortium name="Pathogen Informatics"/>
        </authorList>
    </citation>
    <scope>NUCLEOTIDE SEQUENCE [LARGE SCALE GENOMIC DNA]</scope>
</reference>
<proteinExistence type="predicted"/>
<gene>
    <name evidence="1" type="ORF">SVUK_LOCUS20487</name>
</gene>
<protein>
    <submittedName>
        <fullName evidence="1">Uncharacterized protein</fullName>
    </submittedName>
</protein>
<organism evidence="1 2">
    <name type="scientific">Strongylus vulgaris</name>
    <name type="common">Blood worm</name>
    <dbReference type="NCBI Taxonomy" id="40348"/>
    <lineage>
        <taxon>Eukaryota</taxon>
        <taxon>Metazoa</taxon>
        <taxon>Ecdysozoa</taxon>
        <taxon>Nematoda</taxon>
        <taxon>Chromadorea</taxon>
        <taxon>Rhabditida</taxon>
        <taxon>Rhabditina</taxon>
        <taxon>Rhabditomorpha</taxon>
        <taxon>Strongyloidea</taxon>
        <taxon>Strongylidae</taxon>
        <taxon>Strongylus</taxon>
    </lineage>
</organism>